<feature type="compositionally biased region" description="Acidic residues" evidence="4">
    <location>
        <begin position="333"/>
        <end position="344"/>
    </location>
</feature>
<dbReference type="GO" id="GO:0005840">
    <property type="term" value="C:ribosome"/>
    <property type="evidence" value="ECO:0007669"/>
    <property type="project" value="UniProtKB-KW"/>
</dbReference>
<dbReference type="AlphaFoldDB" id="A0AAN9BXS5"/>
<dbReference type="Proteomes" id="UP001374579">
    <property type="component" value="Unassembled WGS sequence"/>
</dbReference>
<keyword evidence="2" id="KW-0689">Ribosomal protein</keyword>
<evidence type="ECO:0000256" key="4">
    <source>
        <dbReference type="SAM" id="MobiDB-lite"/>
    </source>
</evidence>
<feature type="region of interest" description="Disordered" evidence="4">
    <location>
        <begin position="327"/>
        <end position="350"/>
    </location>
</feature>
<dbReference type="SUPFAM" id="SSF56808">
    <property type="entry name" value="Ribosomal protein L1"/>
    <property type="match status" value="1"/>
</dbReference>
<protein>
    <recommendedName>
        <fullName evidence="7">Mitochondrial ribosomal protein L1</fullName>
    </recommendedName>
</protein>
<comment type="similarity">
    <text evidence="1">Belongs to the universal ribosomal protein uL1 family.</text>
</comment>
<dbReference type="GO" id="GO:1990904">
    <property type="term" value="C:ribonucleoprotein complex"/>
    <property type="evidence" value="ECO:0007669"/>
    <property type="project" value="UniProtKB-KW"/>
</dbReference>
<dbReference type="EMBL" id="JBAMIC010000002">
    <property type="protein sequence ID" value="KAK7113391.1"/>
    <property type="molecule type" value="Genomic_DNA"/>
</dbReference>
<evidence type="ECO:0000313" key="6">
    <source>
        <dbReference type="Proteomes" id="UP001374579"/>
    </source>
</evidence>
<comment type="caution">
    <text evidence="5">The sequence shown here is derived from an EMBL/GenBank/DDBJ whole genome shotgun (WGS) entry which is preliminary data.</text>
</comment>
<accession>A0AAN9BXS5</accession>
<evidence type="ECO:0000256" key="1">
    <source>
        <dbReference type="ARBA" id="ARBA00010531"/>
    </source>
</evidence>
<dbReference type="PANTHER" id="PTHR36427">
    <property type="entry name" value="54S RIBOSOMAL PROTEIN L1, MITOCHONDRIAL"/>
    <property type="match status" value="1"/>
</dbReference>
<sequence>MAAIKGLSCTLLCASASLRLQSSARLCPLLIQTRNRNLKKPRTKAPHVAKSSDAWSKVVKHKTLTYKDRKAVLSPVFLSRVPVDDVWIRTHYPRPKFPLEECLVRHKEFADPSMLDNMEGLVYADMELNMKTNKKTKFLSNVKGTILLPHQFQQPKDQKVIVFCKTEEDQQIAKSLGATFVGCEDIVKQITEGLIDKDDIDVFLCTPDAITDLIPIRAQLRDKFPTKARGSVGGDVEEMWKLYTEGVSYASQKETDALARLQIPLGQLKMPVEQLVDNFQGYVNALCKGRAKTLGPLITQIFIIAPPSLERFLLPVEDYVPGYEKTEVRKAEEEESDSEDETEELTANKK</sequence>
<keyword evidence="3" id="KW-0687">Ribonucleoprotein</keyword>
<evidence type="ECO:0008006" key="7">
    <source>
        <dbReference type="Google" id="ProtNLM"/>
    </source>
</evidence>
<proteinExistence type="inferred from homology"/>
<keyword evidence="6" id="KW-1185">Reference proteome</keyword>
<evidence type="ECO:0000256" key="3">
    <source>
        <dbReference type="ARBA" id="ARBA00023274"/>
    </source>
</evidence>
<dbReference type="Gene3D" id="3.30.190.20">
    <property type="match status" value="1"/>
</dbReference>
<evidence type="ECO:0000313" key="5">
    <source>
        <dbReference type="EMBL" id="KAK7113391.1"/>
    </source>
</evidence>
<dbReference type="InterPro" id="IPR028364">
    <property type="entry name" value="Ribosomal_uL1/biogenesis"/>
</dbReference>
<name>A0AAN9BXS5_9CAEN</name>
<organism evidence="5 6">
    <name type="scientific">Littorina saxatilis</name>
    <dbReference type="NCBI Taxonomy" id="31220"/>
    <lineage>
        <taxon>Eukaryota</taxon>
        <taxon>Metazoa</taxon>
        <taxon>Spiralia</taxon>
        <taxon>Lophotrochozoa</taxon>
        <taxon>Mollusca</taxon>
        <taxon>Gastropoda</taxon>
        <taxon>Caenogastropoda</taxon>
        <taxon>Littorinimorpha</taxon>
        <taxon>Littorinoidea</taxon>
        <taxon>Littorinidae</taxon>
        <taxon>Littorina</taxon>
    </lineage>
</organism>
<dbReference type="Pfam" id="PF00687">
    <property type="entry name" value="Ribosomal_L1"/>
    <property type="match status" value="1"/>
</dbReference>
<dbReference type="PANTHER" id="PTHR36427:SF3">
    <property type="entry name" value="LARGE RIBOSOMAL SUBUNIT PROTEIN UL1M"/>
    <property type="match status" value="1"/>
</dbReference>
<dbReference type="Gene3D" id="3.40.50.790">
    <property type="match status" value="1"/>
</dbReference>
<evidence type="ECO:0000256" key="2">
    <source>
        <dbReference type="ARBA" id="ARBA00022980"/>
    </source>
</evidence>
<dbReference type="InterPro" id="IPR023674">
    <property type="entry name" value="Ribosomal_uL1-like"/>
</dbReference>
<gene>
    <name evidence="5" type="ORF">V1264_012689</name>
</gene>
<dbReference type="InterPro" id="IPR016095">
    <property type="entry name" value="Ribosomal_uL1_3-a/b-sand"/>
</dbReference>
<reference evidence="5 6" key="1">
    <citation type="submission" date="2024-02" db="EMBL/GenBank/DDBJ databases">
        <title>Chromosome-scale genome assembly of the rough periwinkle Littorina saxatilis.</title>
        <authorList>
            <person name="De Jode A."/>
            <person name="Faria R."/>
            <person name="Formenti G."/>
            <person name="Sims Y."/>
            <person name="Smith T.P."/>
            <person name="Tracey A."/>
            <person name="Wood J.M.D."/>
            <person name="Zagrodzka Z.B."/>
            <person name="Johannesson K."/>
            <person name="Butlin R.K."/>
            <person name="Leder E.H."/>
        </authorList>
    </citation>
    <scope>NUCLEOTIDE SEQUENCE [LARGE SCALE GENOMIC DNA]</scope>
    <source>
        <strain evidence="5">Snail1</strain>
        <tissue evidence="5">Muscle</tissue>
    </source>
</reference>